<dbReference type="Pfam" id="PF00117">
    <property type="entry name" value="GATase"/>
    <property type="match status" value="1"/>
</dbReference>
<dbReference type="FunFam" id="3.40.50.880:FF:000031">
    <property type="entry name" value="Multifunctional tryptophan biosynthesis protein"/>
    <property type="match status" value="1"/>
</dbReference>
<feature type="compositionally biased region" description="Low complexity" evidence="19">
    <location>
        <begin position="232"/>
        <end position="244"/>
    </location>
</feature>
<dbReference type="InterPro" id="IPR006221">
    <property type="entry name" value="TrpG/PapA_dom"/>
</dbReference>
<comment type="pathway">
    <text evidence="6">Amino-acid biosynthesis; L-tryptophan biosynthesis; L-tryptophan from chorismate: step 1/5.</text>
</comment>
<dbReference type="EC" id="4.1.3.27" evidence="7"/>
<name>A0A507E6H2_9FUNG</name>
<dbReference type="PRINTS" id="PR00097">
    <property type="entry name" value="ANTSNTHASEII"/>
</dbReference>
<evidence type="ECO:0000313" key="24">
    <source>
        <dbReference type="Proteomes" id="UP000318582"/>
    </source>
</evidence>
<dbReference type="GO" id="GO:0000162">
    <property type="term" value="P:L-tryptophan biosynthetic process"/>
    <property type="evidence" value="ECO:0007669"/>
    <property type="project" value="UniProtKB-UniPathway"/>
</dbReference>
<organism evidence="23 24">
    <name type="scientific">Powellomyces hirtus</name>
    <dbReference type="NCBI Taxonomy" id="109895"/>
    <lineage>
        <taxon>Eukaryota</taxon>
        <taxon>Fungi</taxon>
        <taxon>Fungi incertae sedis</taxon>
        <taxon>Chytridiomycota</taxon>
        <taxon>Chytridiomycota incertae sedis</taxon>
        <taxon>Chytridiomycetes</taxon>
        <taxon>Spizellomycetales</taxon>
        <taxon>Powellomycetaceae</taxon>
        <taxon>Powellomyces</taxon>
    </lineage>
</organism>
<dbReference type="EC" id="4.1.1.48" evidence="8"/>
<dbReference type="PANTHER" id="PTHR43418:SF4">
    <property type="entry name" value="MULTIFUNCTIONAL TRYPTOPHAN BIOSYNTHESIS PROTEIN"/>
    <property type="match status" value="1"/>
</dbReference>
<comment type="catalytic activity">
    <reaction evidence="2">
        <text>1-(2-carboxyphenylamino)-1-deoxy-D-ribulose 5-phosphate + H(+) = (1S,2R)-1-C-(indol-3-yl)glycerol 3-phosphate + CO2 + H2O</text>
        <dbReference type="Rhea" id="RHEA:23476"/>
        <dbReference type="ChEBI" id="CHEBI:15377"/>
        <dbReference type="ChEBI" id="CHEBI:15378"/>
        <dbReference type="ChEBI" id="CHEBI:16526"/>
        <dbReference type="ChEBI" id="CHEBI:58613"/>
        <dbReference type="ChEBI" id="CHEBI:58866"/>
        <dbReference type="EC" id="4.1.1.48"/>
    </reaction>
</comment>
<comment type="pathway">
    <text evidence="5">Amino-acid biosynthesis; L-tryptophan biosynthesis; L-tryptophan from chorismate: step 4/5.</text>
</comment>
<evidence type="ECO:0000313" key="23">
    <source>
        <dbReference type="EMBL" id="TPX59673.1"/>
    </source>
</evidence>
<dbReference type="NCBIfam" id="TIGR00566">
    <property type="entry name" value="trpG_papA"/>
    <property type="match status" value="1"/>
</dbReference>
<dbReference type="GO" id="GO:0005829">
    <property type="term" value="C:cytosol"/>
    <property type="evidence" value="ECO:0007669"/>
    <property type="project" value="TreeGrafter"/>
</dbReference>
<evidence type="ECO:0000256" key="10">
    <source>
        <dbReference type="ARBA" id="ARBA00018819"/>
    </source>
</evidence>
<dbReference type="PROSITE" id="PS51273">
    <property type="entry name" value="GATASE_TYPE_1"/>
    <property type="match status" value="1"/>
</dbReference>
<comment type="catalytic activity">
    <reaction evidence="18">
        <text>chorismate + L-glutamine = anthranilate + pyruvate + L-glutamate + H(+)</text>
        <dbReference type="Rhea" id="RHEA:21732"/>
        <dbReference type="ChEBI" id="CHEBI:15361"/>
        <dbReference type="ChEBI" id="CHEBI:15378"/>
        <dbReference type="ChEBI" id="CHEBI:16567"/>
        <dbReference type="ChEBI" id="CHEBI:29748"/>
        <dbReference type="ChEBI" id="CHEBI:29985"/>
        <dbReference type="ChEBI" id="CHEBI:58359"/>
        <dbReference type="EC" id="4.1.3.27"/>
    </reaction>
</comment>
<dbReference type="Proteomes" id="UP000318582">
    <property type="component" value="Unassembled WGS sequence"/>
</dbReference>
<keyword evidence="15" id="KW-0413">Isomerase</keyword>
<feature type="domain" description="N-(5'phosphoribosyl) anthranilate isomerase (PRAI)" evidence="22">
    <location>
        <begin position="635"/>
        <end position="800"/>
    </location>
</feature>
<dbReference type="InterPro" id="IPR013798">
    <property type="entry name" value="Indole-3-glycerol_P_synth_dom"/>
</dbReference>
<evidence type="ECO:0000259" key="21">
    <source>
        <dbReference type="Pfam" id="PF00218"/>
    </source>
</evidence>
<evidence type="ECO:0000256" key="18">
    <source>
        <dbReference type="ARBA" id="ARBA00047683"/>
    </source>
</evidence>
<dbReference type="SUPFAM" id="SSF52317">
    <property type="entry name" value="Class I glutamine amidotransferase-like"/>
    <property type="match status" value="1"/>
</dbReference>
<proteinExistence type="inferred from homology"/>
<dbReference type="STRING" id="109895.A0A507E6H2"/>
<dbReference type="GO" id="GO:0004425">
    <property type="term" value="F:indole-3-glycerol-phosphate synthase activity"/>
    <property type="evidence" value="ECO:0007669"/>
    <property type="project" value="UniProtKB-EC"/>
</dbReference>
<protein>
    <recommendedName>
        <fullName evidence="10">Multifunctional tryptophan biosynthesis protein</fullName>
        <ecNumber evidence="8">4.1.1.48</ecNumber>
        <ecNumber evidence="7">4.1.3.27</ecNumber>
        <ecNumber evidence="9">5.3.1.24</ecNumber>
    </recommendedName>
</protein>
<dbReference type="CDD" id="cd00331">
    <property type="entry name" value="IGPS"/>
    <property type="match status" value="1"/>
</dbReference>
<evidence type="ECO:0000259" key="22">
    <source>
        <dbReference type="Pfam" id="PF00697"/>
    </source>
</evidence>
<reference evidence="23 24" key="1">
    <citation type="journal article" date="2019" name="Sci. Rep.">
        <title>Comparative genomics of chytrid fungi reveal insights into the obligate biotrophic and pathogenic lifestyle of Synchytrium endobioticum.</title>
        <authorList>
            <person name="van de Vossenberg B.T.L.H."/>
            <person name="Warris S."/>
            <person name="Nguyen H.D.T."/>
            <person name="van Gent-Pelzer M.P.E."/>
            <person name="Joly D.L."/>
            <person name="van de Geest H.C."/>
            <person name="Bonants P.J.M."/>
            <person name="Smith D.S."/>
            <person name="Levesque C.A."/>
            <person name="van der Lee T.A.J."/>
        </authorList>
    </citation>
    <scope>NUCLEOTIDE SEQUENCE [LARGE SCALE GENOMIC DNA]</scope>
    <source>
        <strain evidence="23 24">CBS 809.83</strain>
    </source>
</reference>
<dbReference type="UniPathway" id="UPA00035">
    <property type="reaction ID" value="UER00040"/>
</dbReference>
<dbReference type="Gene3D" id="3.40.50.880">
    <property type="match status" value="1"/>
</dbReference>
<evidence type="ECO:0000256" key="19">
    <source>
        <dbReference type="SAM" id="MobiDB-lite"/>
    </source>
</evidence>
<evidence type="ECO:0000256" key="16">
    <source>
        <dbReference type="ARBA" id="ARBA00023239"/>
    </source>
</evidence>
<feature type="compositionally biased region" description="Polar residues" evidence="19">
    <location>
        <begin position="250"/>
        <end position="266"/>
    </location>
</feature>
<dbReference type="InterPro" id="IPR001240">
    <property type="entry name" value="PRAI_dom"/>
</dbReference>
<evidence type="ECO:0000256" key="8">
    <source>
        <dbReference type="ARBA" id="ARBA00012362"/>
    </source>
</evidence>
<evidence type="ECO:0000256" key="7">
    <source>
        <dbReference type="ARBA" id="ARBA00012266"/>
    </source>
</evidence>
<keyword evidence="14" id="KW-0057">Aromatic amino acid biosynthesis</keyword>
<evidence type="ECO:0000256" key="4">
    <source>
        <dbReference type="ARBA" id="ARBA00004664"/>
    </source>
</evidence>
<comment type="function">
    <text evidence="3">Trifunctional enzyme bearing the Gln amidotransferase (GATase) domain of anthranilate synthase, indole-glycerolphosphate synthase, and phosphoribosylanthranilate isomerase activities.</text>
</comment>
<keyword evidence="12" id="KW-0822">Tryptophan biosynthesis</keyword>
<feature type="region of interest" description="Disordered" evidence="19">
    <location>
        <begin position="232"/>
        <end position="268"/>
    </location>
</feature>
<dbReference type="CDD" id="cd00405">
    <property type="entry name" value="PRAI"/>
    <property type="match status" value="1"/>
</dbReference>
<dbReference type="CDD" id="cd01743">
    <property type="entry name" value="GATase1_Anthranilate_Synthase"/>
    <property type="match status" value="1"/>
</dbReference>
<comment type="caution">
    <text evidence="23">The sequence shown here is derived from an EMBL/GenBank/DDBJ whole genome shotgun (WGS) entry which is preliminary data.</text>
</comment>
<dbReference type="PROSITE" id="PS00614">
    <property type="entry name" value="IGPS"/>
    <property type="match status" value="1"/>
</dbReference>
<dbReference type="InterPro" id="IPR011060">
    <property type="entry name" value="RibuloseP-bd_barrel"/>
</dbReference>
<dbReference type="Gene3D" id="3.20.20.70">
    <property type="entry name" value="Aldolase class I"/>
    <property type="match status" value="2"/>
</dbReference>
<keyword evidence="16" id="KW-0456">Lyase</keyword>
<evidence type="ECO:0000256" key="14">
    <source>
        <dbReference type="ARBA" id="ARBA00023141"/>
    </source>
</evidence>
<evidence type="ECO:0000256" key="1">
    <source>
        <dbReference type="ARBA" id="ARBA00001164"/>
    </source>
</evidence>
<feature type="domain" description="Indole-3-glycerol phosphate synthase" evidence="21">
    <location>
        <begin position="270"/>
        <end position="529"/>
    </location>
</feature>
<dbReference type="FunFam" id="3.20.20.70:FF:000136">
    <property type="entry name" value="Multifunctional tryptophan biosynthesis protein"/>
    <property type="match status" value="1"/>
</dbReference>
<evidence type="ECO:0000256" key="15">
    <source>
        <dbReference type="ARBA" id="ARBA00023235"/>
    </source>
</evidence>
<dbReference type="HAMAP" id="MF_00135">
    <property type="entry name" value="PRAI"/>
    <property type="match status" value="1"/>
</dbReference>
<evidence type="ECO:0000259" key="20">
    <source>
        <dbReference type="Pfam" id="PF00117"/>
    </source>
</evidence>
<dbReference type="GO" id="GO:0004049">
    <property type="term" value="F:anthranilate synthase activity"/>
    <property type="evidence" value="ECO:0007669"/>
    <property type="project" value="UniProtKB-EC"/>
</dbReference>
<dbReference type="InterPro" id="IPR029062">
    <property type="entry name" value="Class_I_gatase-like"/>
</dbReference>
<evidence type="ECO:0000256" key="2">
    <source>
        <dbReference type="ARBA" id="ARBA00001633"/>
    </source>
</evidence>
<keyword evidence="17" id="KW-0511">Multifunctional enzyme</keyword>
<dbReference type="InterPro" id="IPR017926">
    <property type="entry name" value="GATASE"/>
</dbReference>
<dbReference type="GO" id="GO:0004640">
    <property type="term" value="F:phosphoribosylanthranilate isomerase activity"/>
    <property type="evidence" value="ECO:0007669"/>
    <property type="project" value="UniProtKB-EC"/>
</dbReference>
<dbReference type="EMBL" id="QEAQ01000022">
    <property type="protein sequence ID" value="TPX59673.1"/>
    <property type="molecule type" value="Genomic_DNA"/>
</dbReference>
<sequence>MTTLLIDNYDSFTWNVYQYLSEMGANVIVHRNDQVTLEECIAINPRNVVISPGPGRPADAAVSNDVIRHFAGKVPILGVCLGEQCMYEIYGGTVTYAGEIVHGKTTPVLHDGKGLYEGVEQGIECTRYHSLAGDPKTLPAALELTSWIENGIVMGVRHKEFVMEGVQYHPESIASEGGRKIFANFLKWEGGTWADLKIRNDLVKWPSEGVASKGETRTDGIALSKVSKINSTGAKAGGTDKAGSGRTGDHTSSGVPSTTSTASKGQKSILEKINDQRLRDVDEASAKPGQSSYHLQRSIALGLAPPNIDFPARVLACADPVAVMGEIKRASPSKGDIDITAHAATQALQYARGGAAVISVLTEPTWFKGSLEDMRQVRAALENLPNRPAVLRKDFVVTRYQVLEARLYGADTLLLIVAILTDEKLADLLAYSRSLGMEPMVEVANKSEMQRAIDVGSRVIGVNNRDLHTFTMDMGRTSELSSMVPEGVILVALSGIVGRADVETYIKGGARAVLVGEALMRSPDKGAFIGGLLGRPSAALISDGRTGTLVKICGITSAEDAIAAAEAGADLIGLIFAKSARNVSADRAREIVDALYKHYGLESRTHHNPPVLPIPSSTTSSDTTYLTNATIRTAAAGRKVPFVVGVFSNHSLAEISRTVAHANLDFVQFHGNEPADHAMLVPRPVIKAVHVFPSDTSDSLLTKVKDPSYRALAGVLLDTASAGAPSSTQHGGSGTTFDWTLATAVSATGIPVWLAGGLDATNVATAVMAVKPVCVDICSGVELDGRKGVKDHAKVAAFVDAVRKAAV</sequence>
<feature type="domain" description="Glutamine amidotransferase" evidence="20">
    <location>
        <begin position="4"/>
        <end position="186"/>
    </location>
</feature>
<evidence type="ECO:0000256" key="6">
    <source>
        <dbReference type="ARBA" id="ARBA00004873"/>
    </source>
</evidence>
<dbReference type="InterPro" id="IPR050472">
    <property type="entry name" value="Anth_synth/Amidotransfase"/>
</dbReference>
<dbReference type="EC" id="5.3.1.24" evidence="9"/>
<keyword evidence="13" id="KW-0315">Glutamine amidotransferase</keyword>
<dbReference type="InterPro" id="IPR001468">
    <property type="entry name" value="Indole-3-GlycerolPSynthase_CS"/>
</dbReference>
<evidence type="ECO:0000256" key="12">
    <source>
        <dbReference type="ARBA" id="ARBA00022822"/>
    </source>
</evidence>
<evidence type="ECO:0000256" key="13">
    <source>
        <dbReference type="ARBA" id="ARBA00022962"/>
    </source>
</evidence>
<dbReference type="InterPro" id="IPR013785">
    <property type="entry name" value="Aldolase_TIM"/>
</dbReference>
<evidence type="ECO:0000256" key="5">
    <source>
        <dbReference type="ARBA" id="ARBA00004696"/>
    </source>
</evidence>
<evidence type="ECO:0000256" key="17">
    <source>
        <dbReference type="ARBA" id="ARBA00023268"/>
    </source>
</evidence>
<dbReference type="AlphaFoldDB" id="A0A507E6H2"/>
<dbReference type="Pfam" id="PF00218">
    <property type="entry name" value="IGPS"/>
    <property type="match status" value="1"/>
</dbReference>
<dbReference type="SUPFAM" id="SSF51366">
    <property type="entry name" value="Ribulose-phoshate binding barrel"/>
    <property type="match status" value="2"/>
</dbReference>
<dbReference type="PANTHER" id="PTHR43418">
    <property type="entry name" value="MULTIFUNCTIONAL TRYPTOPHAN BIOSYNTHESIS PROTEIN-RELATED"/>
    <property type="match status" value="1"/>
</dbReference>
<comment type="catalytic activity">
    <reaction evidence="1">
        <text>N-(5-phospho-beta-D-ribosyl)anthranilate = 1-(2-carboxyphenylamino)-1-deoxy-D-ribulose 5-phosphate</text>
        <dbReference type="Rhea" id="RHEA:21540"/>
        <dbReference type="ChEBI" id="CHEBI:18277"/>
        <dbReference type="ChEBI" id="CHEBI:58613"/>
        <dbReference type="EC" id="5.3.1.24"/>
    </reaction>
</comment>
<comment type="pathway">
    <text evidence="4">Amino-acid biosynthesis; L-tryptophan biosynthesis; L-tryptophan from chorismate: step 3/5.</text>
</comment>
<gene>
    <name evidence="23" type="ORF">PhCBS80983_g02284</name>
</gene>
<evidence type="ECO:0000256" key="9">
    <source>
        <dbReference type="ARBA" id="ARBA00012572"/>
    </source>
</evidence>
<evidence type="ECO:0000256" key="3">
    <source>
        <dbReference type="ARBA" id="ARBA00003272"/>
    </source>
</evidence>
<keyword evidence="24" id="KW-1185">Reference proteome</keyword>
<dbReference type="PRINTS" id="PR00096">
    <property type="entry name" value="GATASE"/>
</dbReference>
<dbReference type="Pfam" id="PF00697">
    <property type="entry name" value="PRAI"/>
    <property type="match status" value="1"/>
</dbReference>
<evidence type="ECO:0000256" key="11">
    <source>
        <dbReference type="ARBA" id="ARBA00022605"/>
    </source>
</evidence>
<keyword evidence="11" id="KW-0028">Amino-acid biosynthesis</keyword>
<accession>A0A507E6H2</accession>